<dbReference type="SUPFAM" id="SSF46934">
    <property type="entry name" value="UBA-like"/>
    <property type="match status" value="1"/>
</dbReference>
<dbReference type="EMBL" id="JAAECE010000001">
    <property type="protein sequence ID" value="KAF1807745.1"/>
    <property type="molecule type" value="Genomic_DNA"/>
</dbReference>
<dbReference type="Gene3D" id="1.10.8.10">
    <property type="entry name" value="DNA helicase RuvA subunit, C-terminal domain"/>
    <property type="match status" value="1"/>
</dbReference>
<dbReference type="InterPro" id="IPR015940">
    <property type="entry name" value="UBA"/>
</dbReference>
<feature type="compositionally biased region" description="Polar residues" evidence="3">
    <location>
        <begin position="9"/>
        <end position="38"/>
    </location>
</feature>
<dbReference type="PANTHER" id="PTHR22904">
    <property type="entry name" value="TPR REPEAT CONTAINING PROTEIN"/>
    <property type="match status" value="1"/>
</dbReference>
<dbReference type="AlphaFoldDB" id="A0A8H4BSD0"/>
<feature type="region of interest" description="Disordered" evidence="3">
    <location>
        <begin position="84"/>
        <end position="142"/>
    </location>
</feature>
<feature type="region of interest" description="Disordered" evidence="3">
    <location>
        <begin position="692"/>
        <end position="726"/>
    </location>
</feature>
<evidence type="ECO:0000313" key="5">
    <source>
        <dbReference type="EMBL" id="KAF1807745.1"/>
    </source>
</evidence>
<feature type="compositionally biased region" description="Basic and acidic residues" evidence="3">
    <location>
        <begin position="215"/>
        <end position="236"/>
    </location>
</feature>
<keyword evidence="2" id="KW-0802">TPR repeat</keyword>
<dbReference type="InterPro" id="IPR019335">
    <property type="entry name" value="COG7"/>
</dbReference>
<dbReference type="GO" id="GO:0017119">
    <property type="term" value="C:Golgi transport complex"/>
    <property type="evidence" value="ECO:0007669"/>
    <property type="project" value="InterPro"/>
</dbReference>
<feature type="region of interest" description="Disordered" evidence="3">
    <location>
        <begin position="439"/>
        <end position="459"/>
    </location>
</feature>
<dbReference type="SUPFAM" id="SSF48452">
    <property type="entry name" value="TPR-like"/>
    <property type="match status" value="1"/>
</dbReference>
<dbReference type="Pfam" id="PF00627">
    <property type="entry name" value="UBA"/>
    <property type="match status" value="1"/>
</dbReference>
<feature type="compositionally biased region" description="Polar residues" evidence="3">
    <location>
        <begin position="716"/>
        <end position="726"/>
    </location>
</feature>
<evidence type="ECO:0000313" key="6">
    <source>
        <dbReference type="Proteomes" id="UP000469890"/>
    </source>
</evidence>
<dbReference type="Proteomes" id="UP000469890">
    <property type="component" value="Unassembled WGS sequence"/>
</dbReference>
<dbReference type="Gene3D" id="1.10.287.110">
    <property type="entry name" value="DnaJ domain"/>
    <property type="match status" value="1"/>
</dbReference>
<evidence type="ECO:0000256" key="3">
    <source>
        <dbReference type="SAM" id="MobiDB-lite"/>
    </source>
</evidence>
<dbReference type="InterPro" id="IPR019734">
    <property type="entry name" value="TPR_rpt"/>
</dbReference>
<organism evidence="5 6">
    <name type="scientific">Mucor circinelloides f. lusitanicus</name>
    <name type="common">Mucor racemosus var. lusitanicus</name>
    <dbReference type="NCBI Taxonomy" id="29924"/>
    <lineage>
        <taxon>Eukaryota</taxon>
        <taxon>Fungi</taxon>
        <taxon>Fungi incertae sedis</taxon>
        <taxon>Mucoromycota</taxon>
        <taxon>Mucoromycotina</taxon>
        <taxon>Mucoromycetes</taxon>
        <taxon>Mucorales</taxon>
        <taxon>Mucorineae</taxon>
        <taxon>Mucoraceae</taxon>
        <taxon>Mucor</taxon>
    </lineage>
</organism>
<dbReference type="PROSITE" id="PS50030">
    <property type="entry name" value="UBA"/>
    <property type="match status" value="1"/>
</dbReference>
<gene>
    <name evidence="5" type="ORF">FB192DRAFT_1270892</name>
</gene>
<protein>
    <recommendedName>
        <fullName evidence="4">UBA domain-containing protein</fullName>
    </recommendedName>
</protein>
<evidence type="ECO:0000256" key="1">
    <source>
        <dbReference type="ARBA" id="ARBA00022737"/>
    </source>
</evidence>
<comment type="caution">
    <text evidence="5">The sequence shown here is derived from an EMBL/GenBank/DDBJ whole genome shotgun (WGS) entry which is preliminary data.</text>
</comment>
<reference evidence="5 6" key="1">
    <citation type="submission" date="2019-09" db="EMBL/GenBank/DDBJ databases">
        <authorList>
            <consortium name="DOE Joint Genome Institute"/>
            <person name="Mondo S.J."/>
            <person name="Navarro-Mendoza M.I."/>
            <person name="Perez-Arques C."/>
            <person name="Panchal S."/>
            <person name="Nicolas F.E."/>
            <person name="Ganguly P."/>
            <person name="Pangilinan J."/>
            <person name="Grigoriev I."/>
            <person name="Heitman J."/>
            <person name="Sanya K."/>
            <person name="Garre V."/>
        </authorList>
    </citation>
    <scope>NUCLEOTIDE SEQUENCE [LARGE SCALE GENOMIC DNA]</scope>
    <source>
        <strain evidence="5 6">MU402</strain>
    </source>
</reference>
<accession>A0A8H4BSD0</accession>
<dbReference type="GO" id="GO:0051879">
    <property type="term" value="F:Hsp90 protein binding"/>
    <property type="evidence" value="ECO:0007669"/>
    <property type="project" value="TreeGrafter"/>
</dbReference>
<dbReference type="PANTHER" id="PTHR22904:SF523">
    <property type="entry name" value="STRESS-INDUCED-PHOSPHOPROTEIN 1"/>
    <property type="match status" value="1"/>
</dbReference>
<proteinExistence type="predicted"/>
<dbReference type="InterPro" id="IPR011990">
    <property type="entry name" value="TPR-like_helical_dom_sf"/>
</dbReference>
<dbReference type="InterPro" id="IPR036869">
    <property type="entry name" value="J_dom_sf"/>
</dbReference>
<name>A0A8H4BSD0_MUCCL</name>
<sequence>MEGEGSYLKRQSYSSTPSKNFSNYTTASSPSQKSQYRYSTGEYPKTSSRISRRYATPEESDAVFPIFNTPTNMYLRKELNPQQRYAPTSQQQPVYNNSPSSTAYHSKPTYNGSSFDPLLSKASTASPMSNGTSSFSSTSSTSSTKDLLLAQLVDMGFSLEASRVAMAASGNNNLQDVLDILVQNEKAEKASTTPHQGRRTSSSSDEDQDPQSQRQSEEIWRRQQEERRREYLEQLKRNKPTPPKPKKQGNYYFNKGQFSESESAYTLAINSLPVGHGDVVLLSNNRAAARLKQGKYQDCLTDCSTAIDVARKHMQNNLPISPIMSATSTNMKAQLIKALHRKACALEGLRLFEAAIQVYEEYVRLDGSRSAQVTQGIMRCQQALLDSKKKQQQQSQWKPATSANDATTAFPDIDFNMFIPKKDQKTQAQLDEINNSKAVKEMRDREKKKEAEDAERLENEDKVNAQISVWKTGKDKNLRALLGSLELILWPGVQWKGVMMSELLDPRKCKLTYMKAIAKVHPDKLPANATVEQRMLASDTNDFSDPYFNPKKWINSVLKPATPDTPKDQDDDGGAKNTTILVTKLQIASDATSRQFDQLSSTVIKSMPRILYDLKVISDDAKSTHQGVEAVKKNLGLLEGDTEAALEKLRRPHIAKTRMEECRMLLLEKSDHLNKIKEEQERKKQAAEAEAEAAAKLLEEEHPTTAAAGSEHPDDNNSYLQQISDSMTPQVSNVFKRIGVPVSV</sequence>
<feature type="compositionally biased region" description="Polar residues" evidence="3">
    <location>
        <begin position="121"/>
        <end position="131"/>
    </location>
</feature>
<dbReference type="Gene3D" id="1.25.40.10">
    <property type="entry name" value="Tetratricopeptide repeat domain"/>
    <property type="match status" value="1"/>
</dbReference>
<evidence type="ECO:0000256" key="2">
    <source>
        <dbReference type="ARBA" id="ARBA00022803"/>
    </source>
</evidence>
<evidence type="ECO:0000259" key="4">
    <source>
        <dbReference type="PROSITE" id="PS50030"/>
    </source>
</evidence>
<dbReference type="SUPFAM" id="SSF46565">
    <property type="entry name" value="Chaperone J-domain"/>
    <property type="match status" value="1"/>
</dbReference>
<feature type="domain" description="UBA" evidence="4">
    <location>
        <begin position="142"/>
        <end position="184"/>
    </location>
</feature>
<dbReference type="InterPro" id="IPR009060">
    <property type="entry name" value="UBA-like_sf"/>
</dbReference>
<keyword evidence="1" id="KW-0677">Repeat</keyword>
<feature type="region of interest" description="Disordered" evidence="3">
    <location>
        <begin position="1"/>
        <end position="61"/>
    </location>
</feature>
<feature type="compositionally biased region" description="Polar residues" evidence="3">
    <location>
        <begin position="84"/>
        <end position="114"/>
    </location>
</feature>
<dbReference type="Pfam" id="PF10191">
    <property type="entry name" value="COG7"/>
    <property type="match status" value="1"/>
</dbReference>
<dbReference type="SMART" id="SM00028">
    <property type="entry name" value="TPR"/>
    <property type="match status" value="2"/>
</dbReference>
<feature type="region of interest" description="Disordered" evidence="3">
    <location>
        <begin position="187"/>
        <end position="253"/>
    </location>
</feature>
<dbReference type="GO" id="GO:0006886">
    <property type="term" value="P:intracellular protein transport"/>
    <property type="evidence" value="ECO:0007669"/>
    <property type="project" value="InterPro"/>
</dbReference>
<feature type="compositionally biased region" description="Low complexity" evidence="3">
    <location>
        <begin position="132"/>
        <end position="142"/>
    </location>
</feature>